<protein>
    <recommendedName>
        <fullName evidence="3">DNA ligase</fullName>
    </recommendedName>
</protein>
<proteinExistence type="predicted"/>
<accession>A0A1I6M0F1</accession>
<dbReference type="Proteomes" id="UP000199659">
    <property type="component" value="Unassembled WGS sequence"/>
</dbReference>
<dbReference type="AlphaFoldDB" id="A0A1I6M0F1"/>
<reference evidence="1 2" key="1">
    <citation type="submission" date="2016-10" db="EMBL/GenBank/DDBJ databases">
        <authorList>
            <person name="de Groot N.N."/>
        </authorList>
    </citation>
    <scope>NUCLEOTIDE SEQUENCE [LARGE SCALE GENOMIC DNA]</scope>
    <source>
        <strain evidence="1 2">743A</strain>
    </source>
</reference>
<evidence type="ECO:0000313" key="2">
    <source>
        <dbReference type="Proteomes" id="UP000199659"/>
    </source>
</evidence>
<evidence type="ECO:0008006" key="3">
    <source>
        <dbReference type="Google" id="ProtNLM"/>
    </source>
</evidence>
<organism evidence="1 2">
    <name type="scientific">Anaeromicropila populeti</name>
    <dbReference type="NCBI Taxonomy" id="37658"/>
    <lineage>
        <taxon>Bacteria</taxon>
        <taxon>Bacillati</taxon>
        <taxon>Bacillota</taxon>
        <taxon>Clostridia</taxon>
        <taxon>Lachnospirales</taxon>
        <taxon>Lachnospiraceae</taxon>
        <taxon>Anaeromicropila</taxon>
    </lineage>
</organism>
<dbReference type="RefSeq" id="WP_092564404.1">
    <property type="nucleotide sequence ID" value="NZ_FOYZ01000029.1"/>
</dbReference>
<keyword evidence="2" id="KW-1185">Reference proteome</keyword>
<dbReference type="STRING" id="37658.SAMN05661086_03713"/>
<sequence length="109" mass="11967">MSKMSELSQVLSELKDCGKTLINIADSLTEIFSSTGDEPESVMEEPVIPTEEPKPEYSFLDVRKKFAEMSRAGYTEALKGLLKKYGAEKLSSVDPSQYAALLADAEAIK</sequence>
<dbReference type="EMBL" id="FOYZ01000029">
    <property type="protein sequence ID" value="SFS09108.1"/>
    <property type="molecule type" value="Genomic_DNA"/>
</dbReference>
<gene>
    <name evidence="1" type="ORF">SAMN05661086_03713</name>
</gene>
<evidence type="ECO:0000313" key="1">
    <source>
        <dbReference type="EMBL" id="SFS09108.1"/>
    </source>
</evidence>
<name>A0A1I6M0F1_9FIRM</name>
<dbReference type="OrthoDB" id="1667378at2"/>